<dbReference type="GO" id="GO:0003677">
    <property type="term" value="F:DNA binding"/>
    <property type="evidence" value="ECO:0007669"/>
    <property type="project" value="UniProtKB-KW"/>
</dbReference>
<reference evidence="6 7" key="1">
    <citation type="submission" date="2016-03" db="EMBL/GenBank/DDBJ databases">
        <title>Comparison of Bacillus endophyticus and B. anthracis characteristics using whole genome sequence analysis and microbiological techniques.</title>
        <authorList>
            <person name="Lekota K.E."/>
            <person name="Mafofo J."/>
            <person name="Rees J."/>
            <person name="Muchadeyi F.C."/>
            <person name="Madoroba E."/>
            <person name="Van Heerden H."/>
        </authorList>
    </citation>
    <scope>NUCLEOTIDE SEQUENCE [LARGE SCALE GENOMIC DNA]</scope>
    <source>
        <strain evidence="6 7">3631_10C</strain>
    </source>
</reference>
<organism evidence="6 7">
    <name type="scientific">Priestia endophytica</name>
    <dbReference type="NCBI Taxonomy" id="135735"/>
    <lineage>
        <taxon>Bacteria</taxon>
        <taxon>Bacillati</taxon>
        <taxon>Bacillota</taxon>
        <taxon>Bacilli</taxon>
        <taxon>Bacillales</taxon>
        <taxon>Bacillaceae</taxon>
        <taxon>Priestia</taxon>
    </lineage>
</organism>
<dbReference type="SUPFAM" id="SSF46955">
    <property type="entry name" value="Putative DNA-binding domain"/>
    <property type="match status" value="1"/>
</dbReference>
<dbReference type="InterPro" id="IPR009061">
    <property type="entry name" value="DNA-bd_dom_put_sf"/>
</dbReference>
<evidence type="ECO:0000256" key="4">
    <source>
        <dbReference type="ARBA" id="ARBA00023163"/>
    </source>
</evidence>
<dbReference type="InterPro" id="IPR000551">
    <property type="entry name" value="MerR-type_HTH_dom"/>
</dbReference>
<dbReference type="PROSITE" id="PS50937">
    <property type="entry name" value="HTH_MERR_2"/>
    <property type="match status" value="1"/>
</dbReference>
<sequence length="73" mass="8450">MGIFSPEIKADNGYRYYSINQLDVFNVIKTLKELDMSLKEIKQYLSKRSPNELIGLLEQESGILDAKIEQLQK</sequence>
<evidence type="ECO:0000256" key="3">
    <source>
        <dbReference type="ARBA" id="ARBA00023125"/>
    </source>
</evidence>
<dbReference type="PANTHER" id="PTHR30204">
    <property type="entry name" value="REDOX-CYCLING DRUG-SENSING TRANSCRIPTIONAL ACTIVATOR SOXR"/>
    <property type="match status" value="1"/>
</dbReference>
<evidence type="ECO:0000313" key="7">
    <source>
        <dbReference type="Proteomes" id="UP000250174"/>
    </source>
</evidence>
<keyword evidence="2" id="KW-0805">Transcription regulation</keyword>
<protein>
    <recommendedName>
        <fullName evidence="5">HTH merR-type domain-containing protein</fullName>
    </recommendedName>
</protein>
<dbReference type="Proteomes" id="UP000250174">
    <property type="component" value="Unassembled WGS sequence"/>
</dbReference>
<dbReference type="RefSeq" id="WP_111923044.1">
    <property type="nucleotide sequence ID" value="NZ_LVYK01000055.1"/>
</dbReference>
<evidence type="ECO:0000256" key="1">
    <source>
        <dbReference type="ARBA" id="ARBA00022491"/>
    </source>
</evidence>
<dbReference type="EMBL" id="LVYK01000055">
    <property type="protein sequence ID" value="RAS73258.1"/>
    <property type="molecule type" value="Genomic_DNA"/>
</dbReference>
<dbReference type="GO" id="GO:0003700">
    <property type="term" value="F:DNA-binding transcription factor activity"/>
    <property type="evidence" value="ECO:0007669"/>
    <property type="project" value="InterPro"/>
</dbReference>
<dbReference type="AlphaFoldDB" id="A0AAX1Q3X6"/>
<feature type="domain" description="HTH merR-type" evidence="5">
    <location>
        <begin position="1"/>
        <end position="47"/>
    </location>
</feature>
<keyword evidence="1" id="KW-0678">Repressor</keyword>
<dbReference type="SMART" id="SM00422">
    <property type="entry name" value="HTH_MERR"/>
    <property type="match status" value="1"/>
</dbReference>
<gene>
    <name evidence="6" type="ORF">A3864_19130</name>
</gene>
<dbReference type="Pfam" id="PF13411">
    <property type="entry name" value="MerR_1"/>
    <property type="match status" value="1"/>
</dbReference>
<evidence type="ECO:0000259" key="5">
    <source>
        <dbReference type="PROSITE" id="PS50937"/>
    </source>
</evidence>
<dbReference type="Gene3D" id="1.10.1660.10">
    <property type="match status" value="1"/>
</dbReference>
<comment type="caution">
    <text evidence="6">The sequence shown here is derived from an EMBL/GenBank/DDBJ whole genome shotgun (WGS) entry which is preliminary data.</text>
</comment>
<keyword evidence="4" id="KW-0804">Transcription</keyword>
<name>A0AAX1Q3X6_9BACI</name>
<accession>A0AAX1Q3X6</accession>
<evidence type="ECO:0000313" key="6">
    <source>
        <dbReference type="EMBL" id="RAS73258.1"/>
    </source>
</evidence>
<dbReference type="PANTHER" id="PTHR30204:SF69">
    <property type="entry name" value="MERR-FAMILY TRANSCRIPTIONAL REGULATOR"/>
    <property type="match status" value="1"/>
</dbReference>
<keyword evidence="3" id="KW-0238">DNA-binding</keyword>
<dbReference type="InterPro" id="IPR047057">
    <property type="entry name" value="MerR_fam"/>
</dbReference>
<proteinExistence type="predicted"/>
<evidence type="ECO:0000256" key="2">
    <source>
        <dbReference type="ARBA" id="ARBA00023015"/>
    </source>
</evidence>